<dbReference type="NCBIfam" id="NF006938">
    <property type="entry name" value="PRK09420.1"/>
    <property type="match status" value="1"/>
</dbReference>
<dbReference type="InterPro" id="IPR036907">
    <property type="entry name" value="5'-Nucleotdase_C_sf"/>
</dbReference>
<keyword evidence="10" id="KW-0511">Multifunctional enzyme</keyword>
<accession>A0ABU8BTN5</accession>
<dbReference type="SUPFAM" id="SSF56300">
    <property type="entry name" value="Metallo-dependent phosphatases"/>
    <property type="match status" value="1"/>
</dbReference>
<evidence type="ECO:0000256" key="3">
    <source>
        <dbReference type="ARBA" id="ARBA00001968"/>
    </source>
</evidence>
<comment type="cofactor">
    <cofactor evidence="3">
        <name>a divalent metal cation</name>
        <dbReference type="ChEBI" id="CHEBI:60240"/>
    </cofactor>
</comment>
<dbReference type="Proteomes" id="UP001431963">
    <property type="component" value="Unassembled WGS sequence"/>
</dbReference>
<dbReference type="Pfam" id="PF02872">
    <property type="entry name" value="5_nucleotid_C"/>
    <property type="match status" value="1"/>
</dbReference>
<evidence type="ECO:0000259" key="13">
    <source>
        <dbReference type="Pfam" id="PF02872"/>
    </source>
</evidence>
<dbReference type="InterPro" id="IPR029052">
    <property type="entry name" value="Metallo-depent_PP-like"/>
</dbReference>
<dbReference type="PANTHER" id="PTHR11575:SF6">
    <property type="entry name" value="2',3'-CYCLIC-NUCLEOTIDE 2'-PHOSPHODIESTERASE_3'-NUCLEOTIDASE"/>
    <property type="match status" value="1"/>
</dbReference>
<keyword evidence="7" id="KW-0732">Signal</keyword>
<dbReference type="InterPro" id="IPR008334">
    <property type="entry name" value="5'-Nucleotdase_C"/>
</dbReference>
<evidence type="ECO:0000256" key="7">
    <source>
        <dbReference type="ARBA" id="ARBA00022729"/>
    </source>
</evidence>
<evidence type="ECO:0000313" key="14">
    <source>
        <dbReference type="EMBL" id="MEH7828061.1"/>
    </source>
</evidence>
<keyword evidence="8 11" id="KW-0547">Nucleotide-binding</keyword>
<gene>
    <name evidence="14" type="ORF">V6590_07860</name>
</gene>
<name>A0ABU8BTN5_9RHOB</name>
<dbReference type="Gene3D" id="3.60.21.10">
    <property type="match status" value="1"/>
</dbReference>
<evidence type="ECO:0000256" key="2">
    <source>
        <dbReference type="ARBA" id="ARBA00001730"/>
    </source>
</evidence>
<evidence type="ECO:0000256" key="4">
    <source>
        <dbReference type="ARBA" id="ARBA00004196"/>
    </source>
</evidence>
<evidence type="ECO:0000256" key="9">
    <source>
        <dbReference type="ARBA" id="ARBA00022801"/>
    </source>
</evidence>
<dbReference type="InterPro" id="IPR006179">
    <property type="entry name" value="5_nucleotidase/apyrase"/>
</dbReference>
<dbReference type="PROSITE" id="PS00786">
    <property type="entry name" value="5_NUCLEOTIDASE_2"/>
    <property type="match status" value="1"/>
</dbReference>
<dbReference type="PRINTS" id="PR01607">
    <property type="entry name" value="APYRASEFAMLY"/>
</dbReference>
<dbReference type="EMBL" id="JBALHR010000003">
    <property type="protein sequence ID" value="MEH7828061.1"/>
    <property type="molecule type" value="Genomic_DNA"/>
</dbReference>
<comment type="subcellular location">
    <subcellularLocation>
        <location evidence="4">Cell envelope</location>
    </subcellularLocation>
</comment>
<feature type="domain" description="5'-Nucleotidase C-terminal" evidence="13">
    <location>
        <begin position="433"/>
        <end position="566"/>
    </location>
</feature>
<dbReference type="SUPFAM" id="SSF55816">
    <property type="entry name" value="5'-nucleotidase (syn. UDP-sugar hydrolase), C-terminal domain"/>
    <property type="match status" value="1"/>
</dbReference>
<dbReference type="RefSeq" id="WP_335421610.1">
    <property type="nucleotide sequence ID" value="NZ_JBALHR010000003.1"/>
</dbReference>
<evidence type="ECO:0000256" key="10">
    <source>
        <dbReference type="ARBA" id="ARBA00023268"/>
    </source>
</evidence>
<keyword evidence="9 11" id="KW-0378">Hydrolase</keyword>
<evidence type="ECO:0000256" key="11">
    <source>
        <dbReference type="RuleBase" id="RU362119"/>
    </source>
</evidence>
<dbReference type="Gene3D" id="3.90.780.10">
    <property type="entry name" value="5'-Nucleotidase, C-terminal domain"/>
    <property type="match status" value="1"/>
</dbReference>
<comment type="catalytic activity">
    <reaction evidence="1">
        <text>a ribonucleoside 3'-phosphate + H2O = a ribonucleoside + phosphate</text>
        <dbReference type="Rhea" id="RHEA:10144"/>
        <dbReference type="ChEBI" id="CHEBI:13197"/>
        <dbReference type="ChEBI" id="CHEBI:15377"/>
        <dbReference type="ChEBI" id="CHEBI:18254"/>
        <dbReference type="ChEBI" id="CHEBI:43474"/>
        <dbReference type="EC" id="3.1.3.6"/>
    </reaction>
</comment>
<evidence type="ECO:0000259" key="12">
    <source>
        <dbReference type="Pfam" id="PF00149"/>
    </source>
</evidence>
<evidence type="ECO:0000256" key="5">
    <source>
        <dbReference type="ARBA" id="ARBA00006654"/>
    </source>
</evidence>
<dbReference type="InterPro" id="IPR006146">
    <property type="entry name" value="5'-Nucleotdase_CS"/>
</dbReference>
<comment type="similarity">
    <text evidence="5 11">Belongs to the 5'-nucleotidase family.</text>
</comment>
<dbReference type="Pfam" id="PF00149">
    <property type="entry name" value="Metallophos"/>
    <property type="match status" value="1"/>
</dbReference>
<evidence type="ECO:0000313" key="15">
    <source>
        <dbReference type="Proteomes" id="UP001431963"/>
    </source>
</evidence>
<keyword evidence="6" id="KW-0479">Metal-binding</keyword>
<dbReference type="PANTHER" id="PTHR11575">
    <property type="entry name" value="5'-NUCLEOTIDASE-RELATED"/>
    <property type="match status" value="1"/>
</dbReference>
<dbReference type="InterPro" id="IPR041827">
    <property type="entry name" value="CpdB_N"/>
</dbReference>
<proteinExistence type="inferred from homology"/>
<evidence type="ECO:0000256" key="8">
    <source>
        <dbReference type="ARBA" id="ARBA00022741"/>
    </source>
</evidence>
<dbReference type="InterPro" id="IPR004843">
    <property type="entry name" value="Calcineurin-like_PHP"/>
</dbReference>
<comment type="caution">
    <text evidence="14">The sequence shown here is derived from an EMBL/GenBank/DDBJ whole genome shotgun (WGS) entry which is preliminary data.</text>
</comment>
<feature type="domain" description="Calcineurin-like phosphoesterase" evidence="12">
    <location>
        <begin position="40"/>
        <end position="281"/>
    </location>
</feature>
<reference evidence="14" key="1">
    <citation type="submission" date="2024-02" db="EMBL/GenBank/DDBJ databases">
        <title>Genome sequences of strain Gemmobacter sp. JM10B15.</title>
        <authorList>
            <person name="Zhang M."/>
        </authorList>
    </citation>
    <scope>NUCLEOTIDE SEQUENCE</scope>
    <source>
        <strain evidence="14">JM10B15</strain>
    </source>
</reference>
<dbReference type="CDD" id="cd07410">
    <property type="entry name" value="MPP_CpdB_N"/>
    <property type="match status" value="1"/>
</dbReference>
<protein>
    <submittedName>
        <fullName evidence="14">Bifunctional 2',3'-cyclic-nucleotide 2'-phosphodiesterase/3'-nucleotidase</fullName>
    </submittedName>
</protein>
<comment type="catalytic activity">
    <reaction evidence="2">
        <text>a nucleoside 2',3'-cyclic phosphate + H2O = a nucleoside 3'-phosphate + H(+)</text>
        <dbReference type="Rhea" id="RHEA:19621"/>
        <dbReference type="ChEBI" id="CHEBI:15377"/>
        <dbReference type="ChEBI" id="CHEBI:15378"/>
        <dbReference type="ChEBI" id="CHEBI:66949"/>
        <dbReference type="ChEBI" id="CHEBI:66954"/>
        <dbReference type="EC" id="3.1.4.16"/>
    </reaction>
</comment>
<keyword evidence="15" id="KW-1185">Reference proteome</keyword>
<evidence type="ECO:0000256" key="1">
    <source>
        <dbReference type="ARBA" id="ARBA00000527"/>
    </source>
</evidence>
<evidence type="ECO:0000256" key="6">
    <source>
        <dbReference type="ARBA" id="ARBA00022723"/>
    </source>
</evidence>
<sequence length="651" mass="70054">MARLTNNQFSPVLTAVLCLRKRQDQQVSNCTDAQLWPVKLRLLATTDMHVHLLGYDYYADRETEGVGLAKLAGLIAEARQEVPGSLLLDNGDFLQGNPMGDYVMQAGGLEQSGQHPAILAMNQLGYDAATLGNHEFNYGLDTLERALKGANFPVVSANVARKLGPEPARDQLLLSPWVILNRDVPDGAGGSRPLRVGIIGFAPPQVVMWDRLLLEGRIFTRGIVEAARVQVPQIRAAGADLVVALSHSGLGPPEDDAFAEHASAALATVPGIDAIVAGHSHLTFPHPSHPSFPGMDAEHGTVFGVPVVQPGYYGSHLGVIDLDLEPRPEGGWQVTAARAHLRASADSSVPPSPAIARAVATDHAATIAYARRPVGFTRIPLHSYFSTVAPCTALRVVAQAQAAFVRRQLTGRPEAALPVLSAASPFKAGGRGGPFNYTDVPVGDVKLRNVADLYIFPNTIAAIRITGAELREWLENSLGLFNRIQPGMQDQPLLNPAFPSYNHDRILGLSFSVDLSQPARYDSHGHLVDPGASRVRDLSHDGRPLDPAAEFVLATNSYRVTGCGGYLAAGPDRLIDVGRTPIRDILLRHIAESPPLERLPLRAFEILPMPGTSVIYDTSPAAEAYLDEISHLQPEPLGLTETGFARFRLHL</sequence>
<organism evidence="14 15">
    <name type="scientific">Gemmobacter denitrificans</name>
    <dbReference type="NCBI Taxonomy" id="3123040"/>
    <lineage>
        <taxon>Bacteria</taxon>
        <taxon>Pseudomonadati</taxon>
        <taxon>Pseudomonadota</taxon>
        <taxon>Alphaproteobacteria</taxon>
        <taxon>Rhodobacterales</taxon>
        <taxon>Paracoccaceae</taxon>
        <taxon>Gemmobacter</taxon>
    </lineage>
</organism>